<dbReference type="SUPFAM" id="SSF63829">
    <property type="entry name" value="Calcium-dependent phosphotriesterase"/>
    <property type="match status" value="1"/>
</dbReference>
<dbReference type="InterPro" id="IPR051262">
    <property type="entry name" value="SMP-30/CGR1_Lactonase"/>
</dbReference>
<dbReference type="Pfam" id="PF08450">
    <property type="entry name" value="SGL"/>
    <property type="match status" value="1"/>
</dbReference>
<evidence type="ECO:0000313" key="4">
    <source>
        <dbReference type="Proteomes" id="UP000003635"/>
    </source>
</evidence>
<organism evidence="3 4">
    <name type="scientific">Oceanicola granulosus (strain ATCC BAA-861 / DSM 15982 / KCTC 12143 / HTCC2516)</name>
    <dbReference type="NCBI Taxonomy" id="314256"/>
    <lineage>
        <taxon>Bacteria</taxon>
        <taxon>Pseudomonadati</taxon>
        <taxon>Pseudomonadota</taxon>
        <taxon>Alphaproteobacteria</taxon>
        <taxon>Rhodobacterales</taxon>
        <taxon>Roseobacteraceae</taxon>
        <taxon>Oceanicola</taxon>
    </lineage>
</organism>
<dbReference type="AlphaFoldDB" id="Q2CIQ4"/>
<comment type="caution">
    <text evidence="3">The sequence shown here is derived from an EMBL/GenBank/DDBJ whole genome shotgun (WGS) entry which is preliminary data.</text>
</comment>
<dbReference type="GO" id="GO:0016787">
    <property type="term" value="F:hydrolase activity"/>
    <property type="evidence" value="ECO:0007669"/>
    <property type="project" value="UniProtKB-KW"/>
</dbReference>
<gene>
    <name evidence="3" type="ORF">OG2516_05488</name>
</gene>
<reference evidence="3 4" key="1">
    <citation type="journal article" date="2010" name="J. Bacteriol.">
        <title>Genome sequences of Oceanicola granulosus HTCC2516(T) and Oceanicola batsensis HTCC2597(TDelta).</title>
        <authorList>
            <person name="Thrash J.C."/>
            <person name="Cho J.C."/>
            <person name="Vergin K.L."/>
            <person name="Giovannoni S.J."/>
        </authorList>
    </citation>
    <scope>NUCLEOTIDE SEQUENCE [LARGE SCALE GENOMIC DNA]</scope>
    <source>
        <strain evidence="4">ATCC BAA-861 / DSM 15982 / KCTC 12143 / HTCC2516</strain>
    </source>
</reference>
<dbReference type="Gene3D" id="2.120.10.30">
    <property type="entry name" value="TolB, C-terminal domain"/>
    <property type="match status" value="1"/>
</dbReference>
<name>Q2CIQ4_OCEGH</name>
<dbReference type="eggNOG" id="COG3386">
    <property type="taxonomic scope" value="Bacteria"/>
</dbReference>
<evidence type="ECO:0000259" key="2">
    <source>
        <dbReference type="Pfam" id="PF08450"/>
    </source>
</evidence>
<evidence type="ECO:0000313" key="3">
    <source>
        <dbReference type="EMBL" id="EAR52535.1"/>
    </source>
</evidence>
<dbReference type="Proteomes" id="UP000003635">
    <property type="component" value="Unassembled WGS sequence"/>
</dbReference>
<evidence type="ECO:0000256" key="1">
    <source>
        <dbReference type="ARBA" id="ARBA00022801"/>
    </source>
</evidence>
<protein>
    <recommendedName>
        <fullName evidence="2">SMP-30/Gluconolactonase/LRE-like region domain-containing protein</fullName>
    </recommendedName>
</protein>
<dbReference type="EMBL" id="AAOT01000003">
    <property type="protein sequence ID" value="EAR52535.1"/>
    <property type="molecule type" value="Genomic_DNA"/>
</dbReference>
<accession>Q2CIQ4</accession>
<keyword evidence="4" id="KW-1185">Reference proteome</keyword>
<dbReference type="OrthoDB" id="241638at2"/>
<dbReference type="InterPro" id="IPR013658">
    <property type="entry name" value="SGL"/>
</dbReference>
<dbReference type="HOGENOM" id="CLU_036110_0_0_5"/>
<keyword evidence="1" id="KW-0378">Hydrolase</keyword>
<dbReference type="InterPro" id="IPR011042">
    <property type="entry name" value="6-blade_b-propeller_TolB-like"/>
</dbReference>
<feature type="domain" description="SMP-30/Gluconolactonase/LRE-like region" evidence="2">
    <location>
        <begin position="33"/>
        <end position="295"/>
    </location>
</feature>
<proteinExistence type="predicted"/>
<sequence>MGDDASIEIHDERGAAQLPPDARPEKIADGCIWTEGPLVLPWDGSLLFSDIPNDRVMRWSEAGGLEVWKQPAHFANGRTLDAGGDILTCEHGARRVSRTRRDGGYEVVADAYEGRRLNSPNDVVAAADGSIWFTDPPYGIESDHEGHTAPSEQSGNYVYRVDSATGEVRIAADDFDRPNGLAFTPDGRRLYIADSGASRGAGSPDPYDPSRPHHIRVFDVAPDGTLSGGTVFVEIDAGVPDGLRIDAAGNVWTSAWDGVHVLAPDATPLLHIRLPAKTSNLTLDPTRHRLFITASEAVWRVPLG</sequence>
<dbReference type="RefSeq" id="WP_007254625.1">
    <property type="nucleotide sequence ID" value="NZ_CH724107.1"/>
</dbReference>
<dbReference type="PANTHER" id="PTHR47572">
    <property type="entry name" value="LIPOPROTEIN-RELATED"/>
    <property type="match status" value="1"/>
</dbReference>
<dbReference type="STRING" id="314256.OG2516_05488"/>
<dbReference type="PANTHER" id="PTHR47572:SF4">
    <property type="entry name" value="LACTONASE DRP35"/>
    <property type="match status" value="1"/>
</dbReference>